<dbReference type="PROSITE" id="PS50109">
    <property type="entry name" value="HIS_KIN"/>
    <property type="match status" value="1"/>
</dbReference>
<feature type="domain" description="Histidine kinase" evidence="12">
    <location>
        <begin position="471"/>
        <end position="664"/>
    </location>
</feature>
<dbReference type="EMBL" id="FOAF01000009">
    <property type="protein sequence ID" value="SEM26844.1"/>
    <property type="molecule type" value="Genomic_DNA"/>
</dbReference>
<keyword evidence="7" id="KW-0067">ATP-binding</keyword>
<dbReference type="InterPro" id="IPR050482">
    <property type="entry name" value="Sensor_HK_TwoCompSys"/>
</dbReference>
<keyword evidence="10" id="KW-1133">Transmembrane helix</keyword>
<keyword evidence="5" id="KW-0547">Nucleotide-binding</keyword>
<dbReference type="SUPFAM" id="SSF55874">
    <property type="entry name" value="ATPase domain of HSP90 chaperone/DNA topoisomerase II/histidine kinase"/>
    <property type="match status" value="1"/>
</dbReference>
<dbReference type="InterPro" id="IPR036890">
    <property type="entry name" value="HATPase_C_sf"/>
</dbReference>
<feature type="chain" id="PRO_5011468549" description="histidine kinase" evidence="11">
    <location>
        <begin position="21"/>
        <end position="664"/>
    </location>
</feature>
<dbReference type="GO" id="GO:0005524">
    <property type="term" value="F:ATP binding"/>
    <property type="evidence" value="ECO:0007669"/>
    <property type="project" value="UniProtKB-KW"/>
</dbReference>
<feature type="signal peptide" evidence="11">
    <location>
        <begin position="1"/>
        <end position="20"/>
    </location>
</feature>
<keyword evidence="8" id="KW-0902">Two-component regulatory system</keyword>
<feature type="transmembrane region" description="Helical" evidence="10">
    <location>
        <begin position="408"/>
        <end position="428"/>
    </location>
</feature>
<dbReference type="InterPro" id="IPR011990">
    <property type="entry name" value="TPR-like_helical_dom_sf"/>
</dbReference>
<dbReference type="Gene3D" id="1.20.5.1930">
    <property type="match status" value="1"/>
</dbReference>
<evidence type="ECO:0000256" key="8">
    <source>
        <dbReference type="ARBA" id="ARBA00023012"/>
    </source>
</evidence>
<organism evidence="13 14">
    <name type="scientific">Olivibacter domesticus</name>
    <name type="common">Pseudosphingobacterium domesticum</name>
    <dbReference type="NCBI Taxonomy" id="407022"/>
    <lineage>
        <taxon>Bacteria</taxon>
        <taxon>Pseudomonadati</taxon>
        <taxon>Bacteroidota</taxon>
        <taxon>Sphingobacteriia</taxon>
        <taxon>Sphingobacteriales</taxon>
        <taxon>Sphingobacteriaceae</taxon>
        <taxon>Olivibacter</taxon>
    </lineage>
</organism>
<evidence type="ECO:0000256" key="1">
    <source>
        <dbReference type="ARBA" id="ARBA00000085"/>
    </source>
</evidence>
<dbReference type="GO" id="GO:0016020">
    <property type="term" value="C:membrane"/>
    <property type="evidence" value="ECO:0007669"/>
    <property type="project" value="InterPro"/>
</dbReference>
<evidence type="ECO:0000256" key="5">
    <source>
        <dbReference type="ARBA" id="ARBA00022741"/>
    </source>
</evidence>
<dbReference type="STRING" id="407022.SAMN05661044_04738"/>
<dbReference type="SMART" id="SM00387">
    <property type="entry name" value="HATPase_c"/>
    <property type="match status" value="1"/>
</dbReference>
<evidence type="ECO:0000313" key="14">
    <source>
        <dbReference type="Proteomes" id="UP000199421"/>
    </source>
</evidence>
<name>A0A1H7WZW4_OLID1</name>
<dbReference type="Gene3D" id="1.25.40.10">
    <property type="entry name" value="Tetratricopeptide repeat domain"/>
    <property type="match status" value="1"/>
</dbReference>
<evidence type="ECO:0000256" key="7">
    <source>
        <dbReference type="ARBA" id="ARBA00022840"/>
    </source>
</evidence>
<keyword evidence="9" id="KW-0175">Coiled coil</keyword>
<evidence type="ECO:0000259" key="12">
    <source>
        <dbReference type="PROSITE" id="PS50109"/>
    </source>
</evidence>
<dbReference type="OrthoDB" id="9778366at2"/>
<dbReference type="AlphaFoldDB" id="A0A1H7WZW4"/>
<dbReference type="GO" id="GO:0000155">
    <property type="term" value="F:phosphorelay sensor kinase activity"/>
    <property type="evidence" value="ECO:0007669"/>
    <property type="project" value="InterPro"/>
</dbReference>
<dbReference type="PANTHER" id="PTHR24421:SF10">
    <property type="entry name" value="NITRATE_NITRITE SENSOR PROTEIN NARQ"/>
    <property type="match status" value="1"/>
</dbReference>
<evidence type="ECO:0000256" key="4">
    <source>
        <dbReference type="ARBA" id="ARBA00022679"/>
    </source>
</evidence>
<evidence type="ECO:0000313" key="13">
    <source>
        <dbReference type="EMBL" id="SEM26844.1"/>
    </source>
</evidence>
<evidence type="ECO:0000256" key="10">
    <source>
        <dbReference type="SAM" id="Phobius"/>
    </source>
</evidence>
<proteinExistence type="predicted"/>
<dbReference type="CDD" id="cd16917">
    <property type="entry name" value="HATPase_UhpB-NarQ-NarX-like"/>
    <property type="match status" value="1"/>
</dbReference>
<keyword evidence="11" id="KW-0732">Signal</keyword>
<dbReference type="Pfam" id="PF02518">
    <property type="entry name" value="HATPase_c"/>
    <property type="match status" value="1"/>
</dbReference>
<dbReference type="Pfam" id="PF07730">
    <property type="entry name" value="HisKA_3"/>
    <property type="match status" value="1"/>
</dbReference>
<dbReference type="InterPro" id="IPR005467">
    <property type="entry name" value="His_kinase_dom"/>
</dbReference>
<accession>A0A1H7WZW4</accession>
<evidence type="ECO:0000256" key="11">
    <source>
        <dbReference type="SAM" id="SignalP"/>
    </source>
</evidence>
<dbReference type="Gene3D" id="3.30.565.10">
    <property type="entry name" value="Histidine kinase-like ATPase, C-terminal domain"/>
    <property type="match status" value="1"/>
</dbReference>
<evidence type="ECO:0000256" key="9">
    <source>
        <dbReference type="SAM" id="Coils"/>
    </source>
</evidence>
<gene>
    <name evidence="13" type="ORF">SAMN05661044_04738</name>
</gene>
<dbReference type="PANTHER" id="PTHR24421">
    <property type="entry name" value="NITRATE/NITRITE SENSOR PROTEIN NARX-RELATED"/>
    <property type="match status" value="1"/>
</dbReference>
<keyword evidence="14" id="KW-1185">Reference proteome</keyword>
<evidence type="ECO:0000256" key="3">
    <source>
        <dbReference type="ARBA" id="ARBA00022553"/>
    </source>
</evidence>
<keyword evidence="10" id="KW-0472">Membrane</keyword>
<dbReference type="EC" id="2.7.13.3" evidence="2"/>
<dbReference type="Proteomes" id="UP000199421">
    <property type="component" value="Unassembled WGS sequence"/>
</dbReference>
<dbReference type="GO" id="GO:0046983">
    <property type="term" value="F:protein dimerization activity"/>
    <property type="evidence" value="ECO:0007669"/>
    <property type="project" value="InterPro"/>
</dbReference>
<protein>
    <recommendedName>
        <fullName evidence="2">histidine kinase</fullName>
        <ecNumber evidence="2">2.7.13.3</ecNumber>
    </recommendedName>
</protein>
<evidence type="ECO:0000256" key="2">
    <source>
        <dbReference type="ARBA" id="ARBA00012438"/>
    </source>
</evidence>
<evidence type="ECO:0000256" key="6">
    <source>
        <dbReference type="ARBA" id="ARBA00022777"/>
    </source>
</evidence>
<dbReference type="SUPFAM" id="SSF48452">
    <property type="entry name" value="TPR-like"/>
    <property type="match status" value="1"/>
</dbReference>
<feature type="coiled-coil region" evidence="9">
    <location>
        <begin position="363"/>
        <end position="397"/>
    </location>
</feature>
<comment type="catalytic activity">
    <reaction evidence="1">
        <text>ATP + protein L-histidine = ADP + protein N-phospho-L-histidine.</text>
        <dbReference type="EC" id="2.7.13.3"/>
    </reaction>
</comment>
<dbReference type="InterPro" id="IPR011712">
    <property type="entry name" value="Sig_transdc_His_kin_sub3_dim/P"/>
</dbReference>
<dbReference type="RefSeq" id="WP_093329853.1">
    <property type="nucleotide sequence ID" value="NZ_FOAF01000009.1"/>
</dbReference>
<keyword evidence="10" id="KW-0812">Transmembrane</keyword>
<dbReference type="InterPro" id="IPR003594">
    <property type="entry name" value="HATPase_dom"/>
</dbReference>
<sequence>MSKLLRLTFLLLALSLSSKAQQPLNGPKYADSLQSLLKKGLSDSIKARANFLLFTFWLPKDISKAKQYLDDGKRLSIKYPFLKGISYAQDGYFYYATDPAKSEIAYMKADSILKKFNTKEAYNVRSNLWVNYAVIQQRKDDDRAFIDIILNKAIPLAKQFSDSTMLGSQYVAVSVAFMNLEQYDKAETYLNTAIQFLRKSTIEPSRLVAAYNRAGENYILLKKYPEAKQALDSIKHILTPYPQSELYAGYYLVEGMYYHHLNEFQKALISFDKGIGSANGPNKVYRIQEIQFFKIKSLIAAKKFQDAKKILLNLSSDEELMSLDDSRLEIYAGMSETYAGLEDTRLAYLWNKRYSELSDSLNASRLKNDIHELEIKYQDAEKQKKITKLEAEKEKAVLSSKNTKLANWLLGITSVSLLIIAIFILYYYRNKGKLATQKEINYKQQLKEMEHQQQLITTKAVLEGEEKERARVARDLHDGLGGMLAGVKINLSGWAANHDTQTQDVELSRIIGQLDNSVKELRLIARNMMPETLLKFGLETALRDLCESIMSESLHVDFQPFGIKKDIPLPIQITVYRIVQEILSNTIRHAKATNIVLQCSLNEGIFFITAEDNGIGFDANTLKDKAGMGLNNIKNRVEYLKGKVEIISTINEGTTVNIELNTKI</sequence>
<keyword evidence="6 13" id="KW-0418">Kinase</keyword>
<keyword evidence="3" id="KW-0597">Phosphoprotein</keyword>
<reference evidence="14" key="1">
    <citation type="submission" date="2016-10" db="EMBL/GenBank/DDBJ databases">
        <authorList>
            <person name="Varghese N."/>
            <person name="Submissions S."/>
        </authorList>
    </citation>
    <scope>NUCLEOTIDE SEQUENCE [LARGE SCALE GENOMIC DNA]</scope>
    <source>
        <strain evidence="14">DSM 18733</strain>
    </source>
</reference>
<keyword evidence="4" id="KW-0808">Transferase</keyword>